<reference evidence="1" key="1">
    <citation type="submission" date="2020-06" db="EMBL/GenBank/DDBJ databases">
        <authorList>
            <person name="Li T."/>
            <person name="Hu X."/>
            <person name="Zhang T."/>
            <person name="Song X."/>
            <person name="Zhang H."/>
            <person name="Dai N."/>
            <person name="Sheng W."/>
            <person name="Hou X."/>
            <person name="Wei L."/>
        </authorList>
    </citation>
    <scope>NUCLEOTIDE SEQUENCE</scope>
    <source>
        <strain evidence="1">G02</strain>
        <tissue evidence="1">Leaf</tissue>
    </source>
</reference>
<protein>
    <submittedName>
        <fullName evidence="1">Uncharacterized protein</fullName>
    </submittedName>
</protein>
<proteinExistence type="predicted"/>
<dbReference type="PANTHER" id="PTHR33437">
    <property type="entry name" value="OS06G0361200 PROTEIN"/>
    <property type="match status" value="1"/>
</dbReference>
<dbReference type="AlphaFoldDB" id="A0AAW2IU70"/>
<sequence length="86" mass="9879">MSMDYQPPKFQQLDGKDNSKQHVAHFVETCNNMGTYDDHLVKQLFRLLKANVFDWYTDLEAGRIDGYEQLEQNILIASIALGELSA</sequence>
<reference evidence="1" key="2">
    <citation type="journal article" date="2024" name="Plant">
        <title>Genomic evolution and insights into agronomic trait innovations of Sesamum species.</title>
        <authorList>
            <person name="Miao H."/>
            <person name="Wang L."/>
            <person name="Qu L."/>
            <person name="Liu H."/>
            <person name="Sun Y."/>
            <person name="Le M."/>
            <person name="Wang Q."/>
            <person name="Wei S."/>
            <person name="Zheng Y."/>
            <person name="Lin W."/>
            <person name="Duan Y."/>
            <person name="Cao H."/>
            <person name="Xiong S."/>
            <person name="Wang X."/>
            <person name="Wei L."/>
            <person name="Li C."/>
            <person name="Ma Q."/>
            <person name="Ju M."/>
            <person name="Zhao R."/>
            <person name="Li G."/>
            <person name="Mu C."/>
            <person name="Tian Q."/>
            <person name="Mei H."/>
            <person name="Zhang T."/>
            <person name="Gao T."/>
            <person name="Zhang H."/>
        </authorList>
    </citation>
    <scope>NUCLEOTIDE SEQUENCE</scope>
    <source>
        <strain evidence="1">G02</strain>
    </source>
</reference>
<comment type="caution">
    <text evidence="1">The sequence shown here is derived from an EMBL/GenBank/DDBJ whole genome shotgun (WGS) entry which is preliminary data.</text>
</comment>
<dbReference type="PANTHER" id="PTHR33437:SF4">
    <property type="entry name" value="RETROTRANSPOSON GAG PROTEIN"/>
    <property type="match status" value="1"/>
</dbReference>
<dbReference type="EMBL" id="JACGWJ010001065">
    <property type="protein sequence ID" value="KAL0285235.1"/>
    <property type="molecule type" value="Genomic_DNA"/>
</dbReference>
<evidence type="ECO:0000313" key="1">
    <source>
        <dbReference type="EMBL" id="KAL0285235.1"/>
    </source>
</evidence>
<organism evidence="1">
    <name type="scientific">Sesamum radiatum</name>
    <name type="common">Black benniseed</name>
    <dbReference type="NCBI Taxonomy" id="300843"/>
    <lineage>
        <taxon>Eukaryota</taxon>
        <taxon>Viridiplantae</taxon>
        <taxon>Streptophyta</taxon>
        <taxon>Embryophyta</taxon>
        <taxon>Tracheophyta</taxon>
        <taxon>Spermatophyta</taxon>
        <taxon>Magnoliopsida</taxon>
        <taxon>eudicotyledons</taxon>
        <taxon>Gunneridae</taxon>
        <taxon>Pentapetalae</taxon>
        <taxon>asterids</taxon>
        <taxon>lamiids</taxon>
        <taxon>Lamiales</taxon>
        <taxon>Pedaliaceae</taxon>
        <taxon>Sesamum</taxon>
    </lineage>
</organism>
<accession>A0AAW2IU70</accession>
<name>A0AAW2IU70_SESRA</name>
<gene>
    <name evidence="1" type="ORF">Sradi_7179500</name>
</gene>